<keyword evidence="4 8" id="KW-0521">NADP</keyword>
<dbReference type="GO" id="GO:0004764">
    <property type="term" value="F:shikimate 3-dehydrogenase (NADP+) activity"/>
    <property type="evidence" value="ECO:0007669"/>
    <property type="project" value="UniProtKB-UniRule"/>
</dbReference>
<dbReference type="Pfam" id="PF01488">
    <property type="entry name" value="Shikimate_DH"/>
    <property type="match status" value="1"/>
</dbReference>
<dbReference type="HAMAP" id="MF_00222">
    <property type="entry name" value="Shikimate_DH_AroE"/>
    <property type="match status" value="1"/>
</dbReference>
<dbReference type="InterPro" id="IPR041121">
    <property type="entry name" value="SDH_C"/>
</dbReference>
<feature type="binding site" evidence="8">
    <location>
        <position position="91"/>
    </location>
    <ligand>
        <name>shikimate</name>
        <dbReference type="ChEBI" id="CHEBI:36208"/>
    </ligand>
</feature>
<feature type="binding site" evidence="8">
    <location>
        <begin position="20"/>
        <end position="22"/>
    </location>
    <ligand>
        <name>shikimate</name>
        <dbReference type="ChEBI" id="CHEBI:36208"/>
    </ligand>
</feature>
<protein>
    <recommendedName>
        <fullName evidence="2 8">Shikimate dehydrogenase (NADP(+))</fullName>
        <shortName evidence="8">SDH</shortName>
        <ecNumber evidence="2 8">1.1.1.25</ecNumber>
    </recommendedName>
</protein>
<keyword evidence="6 8" id="KW-0057">Aromatic amino acid biosynthesis</keyword>
<dbReference type="GO" id="GO:0008652">
    <property type="term" value="P:amino acid biosynthetic process"/>
    <property type="evidence" value="ECO:0007669"/>
    <property type="project" value="UniProtKB-KW"/>
</dbReference>
<feature type="active site" description="Proton acceptor" evidence="8">
    <location>
        <position position="70"/>
    </location>
</feature>
<dbReference type="InterPro" id="IPR046346">
    <property type="entry name" value="Aminoacid_DH-like_N_sf"/>
</dbReference>
<dbReference type="Proteomes" id="UP000005039">
    <property type="component" value="Unassembled WGS sequence"/>
</dbReference>
<feature type="binding site" evidence="8">
    <location>
        <position position="82"/>
    </location>
    <ligand>
        <name>NADP(+)</name>
        <dbReference type="ChEBI" id="CHEBI:58349"/>
    </ligand>
</feature>
<comment type="function">
    <text evidence="8">Involved in the biosynthesis of the chorismate, which leads to the biosynthesis of aromatic amino acids. Catalyzes the reversible NADPH linked reduction of 3-dehydroshikimate (DHSA) to yield shikimate (SA).</text>
</comment>
<dbReference type="Gene3D" id="3.40.50.720">
    <property type="entry name" value="NAD(P)-binding Rossmann-like Domain"/>
    <property type="match status" value="1"/>
</dbReference>
<dbReference type="PANTHER" id="PTHR21089">
    <property type="entry name" value="SHIKIMATE DEHYDROGENASE"/>
    <property type="match status" value="1"/>
</dbReference>
<feature type="binding site" evidence="8">
    <location>
        <position position="66"/>
    </location>
    <ligand>
        <name>shikimate</name>
        <dbReference type="ChEBI" id="CHEBI:36208"/>
    </ligand>
</feature>
<dbReference type="UniPathway" id="UPA00053">
    <property type="reaction ID" value="UER00087"/>
</dbReference>
<sequence length="292" mass="32960">MMISASTGVYGIVGNPIEHSLSPILQNALAKEMNIDMSYMAFHVKENIKEATDGAYLLGIRGLNVTIPFKKDMLTIVKDIDERAKKIGAVNTLLKTEEGYKGYNTDILGLKYSIENNGLSIKDKNVILLGAGGAAKSALYLAVEEKAKSVTVINRNVDRANELKKEVCDTFKYISVIALDELKQNISLLEYDDYFVFQTTDVGMYPNVDKCIIEIDEFYRKCDCGIDLIYTPFETKFIKNMRNADKKCINGLDMLILQGVASFEIWNNVKVNKNIIQKVRLLLVEKLRERMK</sequence>
<name>I0RBU7_9FIRM</name>
<comment type="similarity">
    <text evidence="8">Belongs to the shikimate dehydrogenase family.</text>
</comment>
<dbReference type="InterPro" id="IPR006151">
    <property type="entry name" value="Shikm_DH/Glu-tRNA_Rdtase"/>
</dbReference>
<gene>
    <name evidence="8 12" type="primary">aroE</name>
    <name evidence="12" type="ORF">HMPREF9970_1094</name>
</gene>
<evidence type="ECO:0000313" key="12">
    <source>
        <dbReference type="EMBL" id="EIC97155.1"/>
    </source>
</evidence>
<dbReference type="InterPro" id="IPR011342">
    <property type="entry name" value="Shikimate_DH"/>
</dbReference>
<dbReference type="GO" id="GO:0009423">
    <property type="term" value="P:chorismate biosynthetic process"/>
    <property type="evidence" value="ECO:0007669"/>
    <property type="project" value="UniProtKB-UniRule"/>
</dbReference>
<proteinExistence type="inferred from homology"/>
<evidence type="ECO:0000256" key="1">
    <source>
        <dbReference type="ARBA" id="ARBA00004871"/>
    </source>
</evidence>
<evidence type="ECO:0000256" key="5">
    <source>
        <dbReference type="ARBA" id="ARBA00023002"/>
    </source>
</evidence>
<dbReference type="GO" id="GO:0019632">
    <property type="term" value="P:shikimate metabolic process"/>
    <property type="evidence" value="ECO:0007669"/>
    <property type="project" value="InterPro"/>
</dbReference>
<evidence type="ECO:0000256" key="2">
    <source>
        <dbReference type="ARBA" id="ARBA00012962"/>
    </source>
</evidence>
<dbReference type="InterPro" id="IPR022893">
    <property type="entry name" value="Shikimate_DH_fam"/>
</dbReference>
<comment type="pathway">
    <text evidence="1 8">Metabolic intermediate biosynthesis; chorismate biosynthesis; chorismate from D-erythrose 4-phosphate and phosphoenolpyruvate: step 4/7.</text>
</comment>
<keyword evidence="5 8" id="KW-0560">Oxidoreductase</keyword>
<keyword evidence="3 8" id="KW-0028">Amino-acid biosynthesis</keyword>
<evidence type="ECO:0000256" key="8">
    <source>
        <dbReference type="HAMAP-Rule" id="MF_00222"/>
    </source>
</evidence>
<dbReference type="PANTHER" id="PTHR21089:SF1">
    <property type="entry name" value="BIFUNCTIONAL 3-DEHYDROQUINATE DEHYDRATASE_SHIKIMATE DEHYDROGENASE, CHLOROPLASTIC"/>
    <property type="match status" value="1"/>
</dbReference>
<evidence type="ECO:0000256" key="3">
    <source>
        <dbReference type="ARBA" id="ARBA00022605"/>
    </source>
</evidence>
<feature type="binding site" evidence="8">
    <location>
        <position position="251"/>
    </location>
    <ligand>
        <name>NADP(+)</name>
        <dbReference type="ChEBI" id="CHEBI:58349"/>
    </ligand>
</feature>
<feature type="domain" description="Shikimate dehydrogenase substrate binding N-terminal" evidence="10">
    <location>
        <begin position="12"/>
        <end position="93"/>
    </location>
</feature>
<dbReference type="CDD" id="cd01065">
    <property type="entry name" value="NAD_bind_Shikimate_DH"/>
    <property type="match status" value="1"/>
</dbReference>
<comment type="caution">
    <text evidence="12">The sequence shown here is derived from an EMBL/GenBank/DDBJ whole genome shotgun (WGS) entry which is preliminary data.</text>
</comment>
<dbReference type="GO" id="GO:0005829">
    <property type="term" value="C:cytosol"/>
    <property type="evidence" value="ECO:0007669"/>
    <property type="project" value="TreeGrafter"/>
</dbReference>
<dbReference type="InterPro" id="IPR036291">
    <property type="entry name" value="NAD(P)-bd_dom_sf"/>
</dbReference>
<feature type="domain" description="SDH C-terminal" evidence="11">
    <location>
        <begin position="251"/>
        <end position="277"/>
    </location>
</feature>
<dbReference type="EC" id="1.1.1.25" evidence="2 8"/>
<feature type="domain" description="Quinate/shikimate 5-dehydrogenase/glutamyl-tRNA reductase" evidence="9">
    <location>
        <begin position="120"/>
        <end position="187"/>
    </location>
</feature>
<feature type="binding site" evidence="8">
    <location>
        <begin position="130"/>
        <end position="134"/>
    </location>
    <ligand>
        <name>NADP(+)</name>
        <dbReference type="ChEBI" id="CHEBI:58349"/>
    </ligand>
</feature>
<reference evidence="12 13" key="1">
    <citation type="submission" date="2012-03" db="EMBL/GenBank/DDBJ databases">
        <authorList>
            <person name="Durkin A.S."/>
            <person name="McCorrison J."/>
            <person name="Torralba M."/>
            <person name="Gillis M."/>
            <person name="Methe B."/>
            <person name="Sutton G."/>
            <person name="Nelson K.E."/>
        </authorList>
    </citation>
    <scope>NUCLEOTIDE SEQUENCE [LARGE SCALE GENOMIC DNA]</scope>
    <source>
        <strain evidence="12 13">F0468</strain>
    </source>
</reference>
<dbReference type="Pfam" id="PF08501">
    <property type="entry name" value="Shikimate_dh_N"/>
    <property type="match status" value="1"/>
</dbReference>
<dbReference type="GO" id="GO:0050661">
    <property type="term" value="F:NADP binding"/>
    <property type="evidence" value="ECO:0007669"/>
    <property type="project" value="InterPro"/>
</dbReference>
<dbReference type="PATRIC" id="fig|1095750.3.peg.136"/>
<evidence type="ECO:0000256" key="6">
    <source>
        <dbReference type="ARBA" id="ARBA00023141"/>
    </source>
</evidence>
<dbReference type="GO" id="GO:0009073">
    <property type="term" value="P:aromatic amino acid family biosynthetic process"/>
    <property type="evidence" value="ECO:0007669"/>
    <property type="project" value="UniProtKB-KW"/>
</dbReference>
<comment type="subunit">
    <text evidence="8">Homodimer.</text>
</comment>
<dbReference type="InterPro" id="IPR013708">
    <property type="entry name" value="Shikimate_DH-bd_N"/>
</dbReference>
<dbReference type="NCBIfam" id="TIGR00507">
    <property type="entry name" value="aroE"/>
    <property type="match status" value="1"/>
</dbReference>
<dbReference type="EMBL" id="AJGH01000006">
    <property type="protein sequence ID" value="EIC97155.1"/>
    <property type="molecule type" value="Genomic_DNA"/>
</dbReference>
<evidence type="ECO:0000313" key="13">
    <source>
        <dbReference type="Proteomes" id="UP000005039"/>
    </source>
</evidence>
<dbReference type="AlphaFoldDB" id="I0RBU7"/>
<evidence type="ECO:0000256" key="7">
    <source>
        <dbReference type="ARBA" id="ARBA00049442"/>
    </source>
</evidence>
<accession>I0RBU7</accession>
<dbReference type="Pfam" id="PF18317">
    <property type="entry name" value="SDH_C"/>
    <property type="match status" value="1"/>
</dbReference>
<dbReference type="RefSeq" id="WP_008752844.1">
    <property type="nucleotide sequence ID" value="NZ_AJGH01000006.1"/>
</dbReference>
<organism evidence="12 13">
    <name type="scientific">Lachnoanaerobaculum saburreum F0468</name>
    <dbReference type="NCBI Taxonomy" id="1095750"/>
    <lineage>
        <taxon>Bacteria</taxon>
        <taxon>Bacillati</taxon>
        <taxon>Bacillota</taxon>
        <taxon>Clostridia</taxon>
        <taxon>Lachnospirales</taxon>
        <taxon>Lachnospiraceae</taxon>
        <taxon>Lachnoanaerobaculum</taxon>
    </lineage>
</organism>
<feature type="binding site" evidence="8">
    <location>
        <position position="230"/>
    </location>
    <ligand>
        <name>shikimate</name>
        <dbReference type="ChEBI" id="CHEBI:36208"/>
    </ligand>
</feature>
<keyword evidence="13" id="KW-1185">Reference proteome</keyword>
<feature type="binding site" evidence="8">
    <location>
        <position position="228"/>
    </location>
    <ligand>
        <name>NADP(+)</name>
        <dbReference type="ChEBI" id="CHEBI:58349"/>
    </ligand>
</feature>
<evidence type="ECO:0000256" key="4">
    <source>
        <dbReference type="ARBA" id="ARBA00022857"/>
    </source>
</evidence>
<dbReference type="eggNOG" id="COG0169">
    <property type="taxonomic scope" value="Bacteria"/>
</dbReference>
<comment type="caution">
    <text evidence="8">Lacks conserved residue(s) required for the propagation of feature annotation.</text>
</comment>
<evidence type="ECO:0000259" key="10">
    <source>
        <dbReference type="Pfam" id="PF08501"/>
    </source>
</evidence>
<comment type="catalytic activity">
    <reaction evidence="7 8">
        <text>shikimate + NADP(+) = 3-dehydroshikimate + NADPH + H(+)</text>
        <dbReference type="Rhea" id="RHEA:17737"/>
        <dbReference type="ChEBI" id="CHEBI:15378"/>
        <dbReference type="ChEBI" id="CHEBI:16630"/>
        <dbReference type="ChEBI" id="CHEBI:36208"/>
        <dbReference type="ChEBI" id="CHEBI:57783"/>
        <dbReference type="ChEBI" id="CHEBI:58349"/>
        <dbReference type="EC" id="1.1.1.25"/>
    </reaction>
</comment>
<feature type="binding site" evidence="8">
    <location>
        <position position="106"/>
    </location>
    <ligand>
        <name>shikimate</name>
        <dbReference type="ChEBI" id="CHEBI:36208"/>
    </ligand>
</feature>
<evidence type="ECO:0000259" key="11">
    <source>
        <dbReference type="Pfam" id="PF18317"/>
    </source>
</evidence>
<dbReference type="SUPFAM" id="SSF53223">
    <property type="entry name" value="Aminoacid dehydrogenase-like, N-terminal domain"/>
    <property type="match status" value="1"/>
</dbReference>
<dbReference type="Gene3D" id="3.40.50.10860">
    <property type="entry name" value="Leucine Dehydrogenase, chain A, domain 1"/>
    <property type="match status" value="1"/>
</dbReference>
<evidence type="ECO:0000259" key="9">
    <source>
        <dbReference type="Pfam" id="PF01488"/>
    </source>
</evidence>
<dbReference type="SUPFAM" id="SSF51735">
    <property type="entry name" value="NAD(P)-binding Rossmann-fold domains"/>
    <property type="match status" value="1"/>
</dbReference>
<feature type="binding site" evidence="8">
    <location>
        <position position="258"/>
    </location>
    <ligand>
        <name>shikimate</name>
        <dbReference type="ChEBI" id="CHEBI:36208"/>
    </ligand>
</feature>